<dbReference type="GO" id="GO:0005886">
    <property type="term" value="C:plasma membrane"/>
    <property type="evidence" value="ECO:0007669"/>
    <property type="project" value="UniProtKB-SubCell"/>
</dbReference>
<dbReference type="Pfam" id="PF00015">
    <property type="entry name" value="MCPsignal"/>
    <property type="match status" value="1"/>
</dbReference>
<evidence type="ECO:0000259" key="9">
    <source>
        <dbReference type="PROSITE" id="PS50111"/>
    </source>
</evidence>
<dbReference type="PROSITE" id="PS50885">
    <property type="entry name" value="HAMP"/>
    <property type="match status" value="1"/>
</dbReference>
<dbReference type="SUPFAM" id="SSF58104">
    <property type="entry name" value="Methyl-accepting chemotaxis protein (MCP) signaling domain"/>
    <property type="match status" value="1"/>
</dbReference>
<dbReference type="PANTHER" id="PTHR32089">
    <property type="entry name" value="METHYL-ACCEPTING CHEMOTAXIS PROTEIN MCPB"/>
    <property type="match status" value="1"/>
</dbReference>
<organism evidence="11 12">
    <name type="scientific">Pontibacillus litoralis JSM 072002</name>
    <dbReference type="NCBI Taxonomy" id="1385512"/>
    <lineage>
        <taxon>Bacteria</taxon>
        <taxon>Bacillati</taxon>
        <taxon>Bacillota</taxon>
        <taxon>Bacilli</taxon>
        <taxon>Bacillales</taxon>
        <taxon>Bacillaceae</taxon>
        <taxon>Pontibacillus</taxon>
    </lineage>
</organism>
<evidence type="ECO:0000256" key="1">
    <source>
        <dbReference type="ARBA" id="ARBA00004236"/>
    </source>
</evidence>
<evidence type="ECO:0000256" key="7">
    <source>
        <dbReference type="SAM" id="Coils"/>
    </source>
</evidence>
<keyword evidence="8" id="KW-0812">Transmembrane</keyword>
<dbReference type="OrthoDB" id="2010115at2"/>
<dbReference type="AlphaFoldDB" id="A0A0A5GDJ0"/>
<evidence type="ECO:0000256" key="8">
    <source>
        <dbReference type="SAM" id="Phobius"/>
    </source>
</evidence>
<feature type="transmembrane region" description="Helical" evidence="8">
    <location>
        <begin position="37"/>
        <end position="62"/>
    </location>
</feature>
<name>A0A0A5GDJ0_9BACI</name>
<dbReference type="Proteomes" id="UP000030401">
    <property type="component" value="Unassembled WGS sequence"/>
</dbReference>
<keyword evidence="12" id="KW-1185">Reference proteome</keyword>
<evidence type="ECO:0000313" key="12">
    <source>
        <dbReference type="Proteomes" id="UP000030401"/>
    </source>
</evidence>
<reference evidence="11 12" key="1">
    <citation type="submission" date="2013-08" db="EMBL/GenBank/DDBJ databases">
        <authorList>
            <person name="Huang J."/>
            <person name="Wang G."/>
        </authorList>
    </citation>
    <scope>NUCLEOTIDE SEQUENCE [LARGE SCALE GENOMIC DNA]</scope>
    <source>
        <strain evidence="11 12">JSM 072002</strain>
    </source>
</reference>
<sequence>MFSYKRKSNSNPLSKVRLFFRFFRGAKKSHHRFSGSFTLRLSVMVGLLFLISIIAMGSLSYLKAKNAQLDLVQDRLERELYMMKDVSERLQYAFVGENDLFEEQMSEVVNAQITELNYDGYSASTFLIKNDQEMVSLPEQKMMDQTISQDLIAIITSEEDGTTMGMWNGEQYLFSYAAIQEYKGIYVIGVPASEFLSTANQLAKYFLTMGTLSFVLIIFLVYFLIKRMFKPLMELRRIMKNARHGHFEDASSVNTSIPEIKSLAKSYQDLMDQIIHMLANIKEATNQLTTTSKELAVSSDKLGDYQNEMKQEMHNVIDGAKDAETTYNEQNGIFEEQKFFLKQLMDSFAYMYKKQEEMNQSVKDGNESVSSIMNALETYYQGFKEMTAKIQELEQNTVNIDQAGQMIQDIAERTKLLALNATIEAARAGENGKGFAVVASEVRNLADNSKEAALDINVKMNHTLQISHYLSEEFHHMYHELTEQLHHAQSSKSSFDQLASTIYIFNDNLNQSKEEIENAGQMIPKMEYAFTQFHEVIQRTLASTKQLFDKAQEQKKQLNETDEVRKQLVILSQQLSELTNNE</sequence>
<dbReference type="EMBL" id="AVPG01000001">
    <property type="protein sequence ID" value="KGX89190.1"/>
    <property type="molecule type" value="Genomic_DNA"/>
</dbReference>
<evidence type="ECO:0008006" key="13">
    <source>
        <dbReference type="Google" id="ProtNLM"/>
    </source>
</evidence>
<keyword evidence="2" id="KW-1003">Cell membrane</keyword>
<dbReference type="GO" id="GO:0007165">
    <property type="term" value="P:signal transduction"/>
    <property type="evidence" value="ECO:0007669"/>
    <property type="project" value="UniProtKB-KW"/>
</dbReference>
<dbReference type="InterPro" id="IPR003660">
    <property type="entry name" value="HAMP_dom"/>
</dbReference>
<dbReference type="eggNOG" id="COG0840">
    <property type="taxonomic scope" value="Bacteria"/>
</dbReference>
<dbReference type="Gene3D" id="1.10.287.950">
    <property type="entry name" value="Methyl-accepting chemotaxis protein"/>
    <property type="match status" value="1"/>
</dbReference>
<proteinExistence type="inferred from homology"/>
<dbReference type="PROSITE" id="PS50111">
    <property type="entry name" value="CHEMOTAXIS_TRANSDUC_2"/>
    <property type="match status" value="1"/>
</dbReference>
<feature type="coiled-coil region" evidence="7">
    <location>
        <begin position="376"/>
        <end position="403"/>
    </location>
</feature>
<evidence type="ECO:0000256" key="4">
    <source>
        <dbReference type="ARBA" id="ARBA00023224"/>
    </source>
</evidence>
<dbReference type="InterPro" id="IPR004089">
    <property type="entry name" value="MCPsignal_dom"/>
</dbReference>
<keyword evidence="4 6" id="KW-0807">Transducer</keyword>
<evidence type="ECO:0000313" key="11">
    <source>
        <dbReference type="EMBL" id="KGX89190.1"/>
    </source>
</evidence>
<evidence type="ECO:0000256" key="6">
    <source>
        <dbReference type="PROSITE-ProRule" id="PRU00284"/>
    </source>
</evidence>
<comment type="subcellular location">
    <subcellularLocation>
        <location evidence="1">Cell membrane</location>
    </subcellularLocation>
</comment>
<dbReference type="Gene3D" id="3.30.450.20">
    <property type="entry name" value="PAS domain"/>
    <property type="match status" value="1"/>
</dbReference>
<feature type="domain" description="HAMP" evidence="10">
    <location>
        <begin position="226"/>
        <end position="279"/>
    </location>
</feature>
<feature type="domain" description="Methyl-accepting transducer" evidence="9">
    <location>
        <begin position="298"/>
        <end position="548"/>
    </location>
</feature>
<keyword evidence="3 8" id="KW-0472">Membrane</keyword>
<dbReference type="RefSeq" id="WP_036830960.1">
    <property type="nucleotide sequence ID" value="NZ_AVPG01000001.1"/>
</dbReference>
<evidence type="ECO:0000256" key="3">
    <source>
        <dbReference type="ARBA" id="ARBA00023136"/>
    </source>
</evidence>
<keyword evidence="8" id="KW-1133">Transmembrane helix</keyword>
<dbReference type="STRING" id="1385512.N784_00720"/>
<protein>
    <recommendedName>
        <fullName evidence="13">Methyl-accepting chemotaxis protein</fullName>
    </recommendedName>
</protein>
<accession>A0A0A5GDJ0</accession>
<feature type="transmembrane region" description="Helical" evidence="8">
    <location>
        <begin position="205"/>
        <end position="225"/>
    </location>
</feature>
<comment type="caution">
    <text evidence="11">The sequence shown here is derived from an EMBL/GenBank/DDBJ whole genome shotgun (WGS) entry which is preliminary data.</text>
</comment>
<evidence type="ECO:0000256" key="2">
    <source>
        <dbReference type="ARBA" id="ARBA00022475"/>
    </source>
</evidence>
<evidence type="ECO:0000256" key="5">
    <source>
        <dbReference type="ARBA" id="ARBA00029447"/>
    </source>
</evidence>
<gene>
    <name evidence="11" type="ORF">N784_00720</name>
</gene>
<dbReference type="SMART" id="SM00283">
    <property type="entry name" value="MA"/>
    <property type="match status" value="1"/>
</dbReference>
<keyword evidence="7" id="KW-0175">Coiled coil</keyword>
<comment type="similarity">
    <text evidence="5">Belongs to the methyl-accepting chemotaxis (MCP) protein family.</text>
</comment>
<dbReference type="PANTHER" id="PTHR32089:SF112">
    <property type="entry name" value="LYSOZYME-LIKE PROTEIN-RELATED"/>
    <property type="match status" value="1"/>
</dbReference>
<evidence type="ECO:0000259" key="10">
    <source>
        <dbReference type="PROSITE" id="PS50885"/>
    </source>
</evidence>
<feature type="coiled-coil region" evidence="7">
    <location>
        <begin position="541"/>
        <end position="581"/>
    </location>
</feature>